<dbReference type="SUPFAM" id="SSF58113">
    <property type="entry name" value="Apolipoprotein A-I"/>
    <property type="match status" value="1"/>
</dbReference>
<keyword evidence="1" id="KW-0175">Coiled coil</keyword>
<evidence type="ECO:0000256" key="2">
    <source>
        <dbReference type="SAM" id="Phobius"/>
    </source>
</evidence>
<feature type="coiled-coil region" evidence="1">
    <location>
        <begin position="310"/>
        <end position="421"/>
    </location>
</feature>
<evidence type="ECO:0000313" key="5">
    <source>
        <dbReference type="Proteomes" id="UP000265903"/>
    </source>
</evidence>
<keyword evidence="5" id="KW-1185">Reference proteome</keyword>
<dbReference type="Proteomes" id="UP000265903">
    <property type="component" value="Unassembled WGS sequence"/>
</dbReference>
<accession>A0A3M2RGI5</accession>
<feature type="coiled-coil region" evidence="1">
    <location>
        <begin position="492"/>
        <end position="537"/>
    </location>
</feature>
<feature type="transmembrane region" description="Helical" evidence="2">
    <location>
        <begin position="28"/>
        <end position="49"/>
    </location>
</feature>
<keyword evidence="2" id="KW-1133">Transmembrane helix</keyword>
<gene>
    <name evidence="4" type="ORF">DOQ08_01579</name>
</gene>
<feature type="transmembrane region" description="Helical" evidence="2">
    <location>
        <begin position="152"/>
        <end position="175"/>
    </location>
</feature>
<dbReference type="AlphaFoldDB" id="A0A3M2RGI5"/>
<evidence type="ECO:0000256" key="1">
    <source>
        <dbReference type="SAM" id="Coils"/>
    </source>
</evidence>
<protein>
    <recommendedName>
        <fullName evidence="3">DUF802 domain-containing protein</fullName>
    </recommendedName>
</protein>
<keyword evidence="2" id="KW-0472">Membrane</keyword>
<evidence type="ECO:0000313" key="4">
    <source>
        <dbReference type="EMBL" id="RMJ04259.1"/>
    </source>
</evidence>
<reference evidence="4 5" key="1">
    <citation type="submission" date="2018-08" db="EMBL/GenBank/DDBJ databases">
        <title>Whole Genome Sequence of the Moderate Halophilic Marine Bacterium Marinobacter litoralis Sw-45.</title>
        <authorList>
            <person name="Musa H."/>
        </authorList>
    </citation>
    <scope>NUCLEOTIDE SEQUENCE [LARGE SCALE GENOMIC DNA]</scope>
    <source>
        <strain evidence="4 5">Sw-45</strain>
    </source>
</reference>
<dbReference type="EMBL" id="QMDL01000002">
    <property type="protein sequence ID" value="RMJ04259.1"/>
    <property type="molecule type" value="Genomic_DNA"/>
</dbReference>
<feature type="transmembrane region" description="Helical" evidence="2">
    <location>
        <begin position="107"/>
        <end position="132"/>
    </location>
</feature>
<dbReference type="OrthoDB" id="6053769at2"/>
<dbReference type="InterPro" id="IPR008520">
    <property type="entry name" value="DUF802"/>
</dbReference>
<dbReference type="Pfam" id="PF05650">
    <property type="entry name" value="DUF802"/>
    <property type="match status" value="1"/>
</dbReference>
<feature type="domain" description="DUF802" evidence="3">
    <location>
        <begin position="366"/>
        <end position="413"/>
    </location>
</feature>
<comment type="caution">
    <text evidence="4">The sequence shown here is derived from an EMBL/GenBank/DDBJ whole genome shotgun (WGS) entry which is preliminary data.</text>
</comment>
<keyword evidence="2" id="KW-0812">Transmembrane</keyword>
<sequence length="663" mass="72220">MSRLFFLFAFVIGLGVTAWIGQRFIGSDLLALSVTIIIAVVYTLGFVELTGFRNTTRKLADKLNGTPESREQLTDWLAGLPEQVQFSVQRRIDGHFAALPSPQFTPYLVGLLVMLGLLGTFAGMIVTLSGAASALDGSTELSVIRSALAAPIAGLSLAFGTSIAGVAASAMLGLASTLSRRERLQVSRQLDKTLRQRLHHLSADYQRQQAFAALESQAEALPKMASAMESMTARMEQLGQQLEQSLTRNQQEFHSTVGDHYQSLAGSVADSLEKALESSTRLTADRIEPIVSNAMTTLQASAGKLHEDWAATTQQQLAELSQAFQKTTQEAGENWQQNLQAQQQASADHNQALQEASQQAQKQLLEQVQQATQQTAQHWQTAVEQQQQSAEKLMTNLQSTLQEYQSKFRDESTKIASQQQQGLDALINRISEQLTTLHEQEVARGEAANDRLAQLEATVAKHLGELGSGLEAPMTRLIETASETPKAAAQVISQLQTEMARNSERENQLLEERQRLVQELDSLLESQRSNADNQRQAVDSLISGAGETLSGISERFNVLIEEQSQQLGKLSEDLTGSSQEVGALSDAFLKAVELFSVSNAQLQDSLSNIQKALDNAGSRHDEQLAYYVAQAREVIDLSVSSQKDVIEAAAALRSGELETSGAN</sequence>
<evidence type="ECO:0000259" key="3">
    <source>
        <dbReference type="Pfam" id="PF05650"/>
    </source>
</evidence>
<proteinExistence type="predicted"/>
<name>A0A3M2RGI5_9GAMM</name>
<dbReference type="RefSeq" id="WP_114334352.1">
    <property type="nucleotide sequence ID" value="NZ_QMDL01000002.1"/>
</dbReference>
<organism evidence="4 5">
    <name type="scientific">Marinobacter litoralis</name>
    <dbReference type="NCBI Taxonomy" id="187981"/>
    <lineage>
        <taxon>Bacteria</taxon>
        <taxon>Pseudomonadati</taxon>
        <taxon>Pseudomonadota</taxon>
        <taxon>Gammaproteobacteria</taxon>
        <taxon>Pseudomonadales</taxon>
        <taxon>Marinobacteraceae</taxon>
        <taxon>Marinobacter</taxon>
    </lineage>
</organism>